<dbReference type="InterPro" id="IPR020051">
    <property type="entry name" value="SagB-type_dehydrogenase"/>
</dbReference>
<dbReference type="SUPFAM" id="SSF55469">
    <property type="entry name" value="FMN-dependent nitroreductase-like"/>
    <property type="match status" value="1"/>
</dbReference>
<accession>A0A242ASC3</accession>
<comment type="caution">
    <text evidence="2">The sequence shown here is derived from an EMBL/GenBank/DDBJ whole genome shotgun (WGS) entry which is preliminary data.</text>
</comment>
<gene>
    <name evidence="2" type="ORF">A5810_003127</name>
</gene>
<dbReference type="CDD" id="cd02142">
    <property type="entry name" value="McbC_SagB-like_oxidoreductase"/>
    <property type="match status" value="1"/>
</dbReference>
<dbReference type="Proteomes" id="UP000194885">
    <property type="component" value="Unassembled WGS sequence"/>
</dbReference>
<dbReference type="InterPro" id="IPR000415">
    <property type="entry name" value="Nitroreductase-like"/>
</dbReference>
<dbReference type="Gene3D" id="3.40.109.10">
    <property type="entry name" value="NADH Oxidase"/>
    <property type="match status" value="1"/>
</dbReference>
<dbReference type="EMBL" id="NGKW01000027">
    <property type="protein sequence ID" value="OTN83646.1"/>
    <property type="molecule type" value="Genomic_DNA"/>
</dbReference>
<dbReference type="AlphaFoldDB" id="A0A242ASC3"/>
<name>A0A242ASC3_ENTFC</name>
<dbReference type="PANTHER" id="PTHR43745:SF2">
    <property type="entry name" value="NITROREDUCTASE MJ1384-RELATED"/>
    <property type="match status" value="1"/>
</dbReference>
<dbReference type="InterPro" id="IPR052544">
    <property type="entry name" value="Bacteriocin_Proc_Enz"/>
</dbReference>
<evidence type="ECO:0000259" key="1">
    <source>
        <dbReference type="Pfam" id="PF00881"/>
    </source>
</evidence>
<dbReference type="Pfam" id="PF00881">
    <property type="entry name" value="Nitroreductase"/>
    <property type="match status" value="1"/>
</dbReference>
<evidence type="ECO:0000313" key="2">
    <source>
        <dbReference type="EMBL" id="OTN83646.1"/>
    </source>
</evidence>
<dbReference type="GO" id="GO:0016491">
    <property type="term" value="F:oxidoreductase activity"/>
    <property type="evidence" value="ECO:0007669"/>
    <property type="project" value="InterPro"/>
</dbReference>
<protein>
    <recommendedName>
        <fullName evidence="1">Nitroreductase domain-containing protein</fullName>
    </recommendedName>
</protein>
<reference evidence="2 3" key="1">
    <citation type="submission" date="2017-05" db="EMBL/GenBank/DDBJ databases">
        <title>The Genome Sequence of Enterococcus faecium 7H8_DIV0219.</title>
        <authorList>
            <consortium name="The Broad Institute Genomics Platform"/>
            <consortium name="The Broad Institute Genomic Center for Infectious Diseases"/>
            <person name="Earl A."/>
            <person name="Manson A."/>
            <person name="Schwartman J."/>
            <person name="Gilmore M."/>
            <person name="Abouelleil A."/>
            <person name="Cao P."/>
            <person name="Chapman S."/>
            <person name="Cusick C."/>
            <person name="Shea T."/>
            <person name="Young S."/>
            <person name="Neafsey D."/>
            <person name="Nusbaum C."/>
            <person name="Birren B."/>
        </authorList>
    </citation>
    <scope>NUCLEOTIDE SEQUENCE [LARGE SCALE GENOMIC DNA]</scope>
    <source>
        <strain evidence="2 3">7H8_DIV0219</strain>
    </source>
</reference>
<dbReference type="PANTHER" id="PTHR43745">
    <property type="entry name" value="NITROREDUCTASE MJ1384-RELATED"/>
    <property type="match status" value="1"/>
</dbReference>
<sequence length="264" mass="30647">MQAKFEKTIMEVLDNIEKIHQDAEMTMDSRKEKHNLDDNSKFKNIQIEEKNMTIIKNISDINTPEKNRKDILDIIKCRKSIRDYSEKSISIEEFFELIKYSFGYRDYETGIYGFQDFPVSYTPSAGGLACVSHYIIVRNVTGLDKGLYRYNRVSENLEYLSKGNFYYKLPQFLFETGFAQNSAFIVLLYADMNKIAWKYGERGYRFAHLDAGVLAQNLHLLAMKYSIGSCMIAGYQDNEIRKIFSLGQSDIPMLVMTFGYPGTR</sequence>
<proteinExistence type="predicted"/>
<dbReference type="NCBIfam" id="TIGR03605">
    <property type="entry name" value="antibiot_sagB"/>
    <property type="match status" value="1"/>
</dbReference>
<evidence type="ECO:0000313" key="3">
    <source>
        <dbReference type="Proteomes" id="UP000194885"/>
    </source>
</evidence>
<dbReference type="RefSeq" id="WP_086324025.1">
    <property type="nucleotide sequence ID" value="NZ_NGKW01000027.1"/>
</dbReference>
<organism evidence="2 3">
    <name type="scientific">Enterococcus faecium</name>
    <name type="common">Streptococcus faecium</name>
    <dbReference type="NCBI Taxonomy" id="1352"/>
    <lineage>
        <taxon>Bacteria</taxon>
        <taxon>Bacillati</taxon>
        <taxon>Bacillota</taxon>
        <taxon>Bacilli</taxon>
        <taxon>Lactobacillales</taxon>
        <taxon>Enterococcaceae</taxon>
        <taxon>Enterococcus</taxon>
    </lineage>
</organism>
<feature type="domain" description="Nitroreductase" evidence="1">
    <location>
        <begin position="75"/>
        <end position="260"/>
    </location>
</feature>
<dbReference type="InterPro" id="IPR029479">
    <property type="entry name" value="Nitroreductase"/>
</dbReference>